<reference evidence="1 2" key="2">
    <citation type="submission" date="2013-09" db="EMBL/GenBank/DDBJ databases">
        <title>Whole genome comparison of six Crocosphaera watsonii strains with differing phenotypes.</title>
        <authorList>
            <person name="Bench S.R."/>
            <person name="Heller P."/>
            <person name="Frank I."/>
            <person name="Arciniega M."/>
            <person name="Shilova I.N."/>
            <person name="Zehr J.P."/>
        </authorList>
    </citation>
    <scope>NUCLEOTIDE SEQUENCE [LARGE SCALE GENOMIC DNA]</scope>
    <source>
        <strain evidence="1 2">WH 0005</strain>
    </source>
</reference>
<sequence>MKRDLNTQVWKKEPFNPIAGFLAEDLPTKTQFYAKMGWTFRNRNDAAIIASPDGKINYILVVFGDDPAYYEDKQFFPLLSKEVYQHFNSPNN</sequence>
<organism evidence="1 2">
    <name type="scientific">Crocosphaera watsonii WH 0005</name>
    <dbReference type="NCBI Taxonomy" id="423472"/>
    <lineage>
        <taxon>Bacteria</taxon>
        <taxon>Bacillati</taxon>
        <taxon>Cyanobacteriota</taxon>
        <taxon>Cyanophyceae</taxon>
        <taxon>Oscillatoriophycideae</taxon>
        <taxon>Chroococcales</taxon>
        <taxon>Aphanothecaceae</taxon>
        <taxon>Crocosphaera</taxon>
    </lineage>
</organism>
<proteinExistence type="predicted"/>
<dbReference type="Gene3D" id="3.40.710.10">
    <property type="entry name" value="DD-peptidase/beta-lactamase superfamily"/>
    <property type="match status" value="1"/>
</dbReference>
<accession>T2IVD3</accession>
<protein>
    <recommendedName>
        <fullName evidence="3">Beta-lactamase</fullName>
    </recommendedName>
</protein>
<dbReference type="AlphaFoldDB" id="T2IVD3"/>
<dbReference type="Proteomes" id="UP000017981">
    <property type="component" value="Unassembled WGS sequence"/>
</dbReference>
<evidence type="ECO:0008006" key="3">
    <source>
        <dbReference type="Google" id="ProtNLM"/>
    </source>
</evidence>
<dbReference type="EMBL" id="CAQL01000723">
    <property type="protein sequence ID" value="CCQ56983.1"/>
    <property type="molecule type" value="Genomic_DNA"/>
</dbReference>
<dbReference type="SUPFAM" id="SSF56601">
    <property type="entry name" value="beta-lactamase/transpeptidase-like"/>
    <property type="match status" value="1"/>
</dbReference>
<dbReference type="InterPro" id="IPR012338">
    <property type="entry name" value="Beta-lactam/transpept-like"/>
</dbReference>
<dbReference type="RefSeq" id="WP_021833355.1">
    <property type="nucleotide sequence ID" value="NZ_CAQL01000723.1"/>
</dbReference>
<reference evidence="1 2" key="1">
    <citation type="submission" date="2013-01" db="EMBL/GenBank/DDBJ databases">
        <authorList>
            <person name="Bench S."/>
        </authorList>
    </citation>
    <scope>NUCLEOTIDE SEQUENCE [LARGE SCALE GENOMIC DNA]</scope>
    <source>
        <strain evidence="1 2">WH 0005</strain>
    </source>
</reference>
<gene>
    <name evidence="1" type="ORF">CWATWH0005_3567</name>
</gene>
<evidence type="ECO:0000313" key="1">
    <source>
        <dbReference type="EMBL" id="CCQ56983.1"/>
    </source>
</evidence>
<evidence type="ECO:0000313" key="2">
    <source>
        <dbReference type="Proteomes" id="UP000017981"/>
    </source>
</evidence>
<comment type="caution">
    <text evidence="1">The sequence shown here is derived from an EMBL/GenBank/DDBJ whole genome shotgun (WGS) entry which is preliminary data.</text>
</comment>
<name>T2IVD3_CROWT</name>